<organism evidence="1 2">
    <name type="scientific">Acaulospora colombiana</name>
    <dbReference type="NCBI Taxonomy" id="27376"/>
    <lineage>
        <taxon>Eukaryota</taxon>
        <taxon>Fungi</taxon>
        <taxon>Fungi incertae sedis</taxon>
        <taxon>Mucoromycota</taxon>
        <taxon>Glomeromycotina</taxon>
        <taxon>Glomeromycetes</taxon>
        <taxon>Diversisporales</taxon>
        <taxon>Acaulosporaceae</taxon>
        <taxon>Acaulospora</taxon>
    </lineage>
</organism>
<evidence type="ECO:0000313" key="1">
    <source>
        <dbReference type="EMBL" id="CAG8457259.1"/>
    </source>
</evidence>
<evidence type="ECO:0000313" key="2">
    <source>
        <dbReference type="Proteomes" id="UP000789525"/>
    </source>
</evidence>
<sequence length="432" mass="49792">MSRRYIFVDEGHRPIRRKVHTSNLFDLLQLSLRERNYCRANRIVEILLQCPEANIELIWQAAVDVLRHLGSSKKVCLEFFNQLLNEILLELIFFQMDSGNPVEALETLETYLPQVPFCDNPLFHGYAGLLAYALWDHLGVAMDVSRSPSSERRRAEGADIEEEDEPLLETENYDDEQHMERRMRYYDLSARSFKMSLDLDIGNDMFLAYYIKLLLAGGDFEEALRMIDTFCEKNPRNLTGHRIRFETLYRYRVEDKRWIEAGEEYHKIDPSSPPEKVLNPLINHYEKIIGNKGPVQLLEGREIVDALIETRADWLRSISSNRSHKTKDHAGLYLLLAILLGNYSNEEMAGNAEKFREGVLQITSTGYGSQSIKREVDFPGDGFSDQSDNETASEHSAPHYDNDEESEDASSINKRNESDFDDLFADALSGML</sequence>
<dbReference type="EMBL" id="CAJVPT010001125">
    <property type="protein sequence ID" value="CAG8457259.1"/>
    <property type="molecule type" value="Genomic_DNA"/>
</dbReference>
<proteinExistence type="predicted"/>
<comment type="caution">
    <text evidence="1">The sequence shown here is derived from an EMBL/GenBank/DDBJ whole genome shotgun (WGS) entry which is preliminary data.</text>
</comment>
<gene>
    <name evidence="1" type="ORF">ACOLOM_LOCUS1016</name>
</gene>
<name>A0ACA9K7E6_9GLOM</name>
<dbReference type="Proteomes" id="UP000789525">
    <property type="component" value="Unassembled WGS sequence"/>
</dbReference>
<reference evidence="1" key="1">
    <citation type="submission" date="2021-06" db="EMBL/GenBank/DDBJ databases">
        <authorList>
            <person name="Kallberg Y."/>
            <person name="Tangrot J."/>
            <person name="Rosling A."/>
        </authorList>
    </citation>
    <scope>NUCLEOTIDE SEQUENCE</scope>
    <source>
        <strain evidence="1">CL356</strain>
    </source>
</reference>
<accession>A0ACA9K7E6</accession>
<protein>
    <submittedName>
        <fullName evidence="1">6296_t:CDS:1</fullName>
    </submittedName>
</protein>
<keyword evidence="2" id="KW-1185">Reference proteome</keyword>